<feature type="transmembrane region" description="Helical" evidence="6">
    <location>
        <begin position="81"/>
        <end position="105"/>
    </location>
</feature>
<evidence type="ECO:0000256" key="1">
    <source>
        <dbReference type="ARBA" id="ARBA00004651"/>
    </source>
</evidence>
<proteinExistence type="predicted"/>
<name>A0ABY7JUG8_9ACTN</name>
<keyword evidence="9" id="KW-1185">Reference proteome</keyword>
<feature type="transmembrane region" description="Helical" evidence="6">
    <location>
        <begin position="484"/>
        <end position="505"/>
    </location>
</feature>
<dbReference type="InterPro" id="IPR020846">
    <property type="entry name" value="MFS_dom"/>
</dbReference>
<evidence type="ECO:0000259" key="7">
    <source>
        <dbReference type="PROSITE" id="PS50850"/>
    </source>
</evidence>
<dbReference type="SUPFAM" id="SSF103473">
    <property type="entry name" value="MFS general substrate transporter"/>
    <property type="match status" value="2"/>
</dbReference>
<organism evidence="8 9">
    <name type="scientific">Jatrophihabitans cynanchi</name>
    <dbReference type="NCBI Taxonomy" id="2944128"/>
    <lineage>
        <taxon>Bacteria</taxon>
        <taxon>Bacillati</taxon>
        <taxon>Actinomycetota</taxon>
        <taxon>Actinomycetes</taxon>
        <taxon>Jatrophihabitantales</taxon>
        <taxon>Jatrophihabitantaceae</taxon>
        <taxon>Jatrophihabitans</taxon>
    </lineage>
</organism>
<dbReference type="Pfam" id="PF07690">
    <property type="entry name" value="MFS_1"/>
    <property type="match status" value="2"/>
</dbReference>
<dbReference type="Gene3D" id="1.20.1250.20">
    <property type="entry name" value="MFS general substrate transporter like domains"/>
    <property type="match status" value="1"/>
</dbReference>
<dbReference type="Proteomes" id="UP001164693">
    <property type="component" value="Chromosome"/>
</dbReference>
<feature type="domain" description="Major facilitator superfamily (MFS) profile" evidence="7">
    <location>
        <begin position="16"/>
        <end position="510"/>
    </location>
</feature>
<dbReference type="PROSITE" id="PS50850">
    <property type="entry name" value="MFS"/>
    <property type="match status" value="1"/>
</dbReference>
<evidence type="ECO:0000256" key="4">
    <source>
        <dbReference type="ARBA" id="ARBA00022989"/>
    </source>
</evidence>
<evidence type="ECO:0000313" key="8">
    <source>
        <dbReference type="EMBL" id="WAX56185.1"/>
    </source>
</evidence>
<feature type="transmembrane region" description="Helical" evidence="6">
    <location>
        <begin position="337"/>
        <end position="355"/>
    </location>
</feature>
<keyword evidence="2" id="KW-0813">Transport</keyword>
<feature type="transmembrane region" description="Helical" evidence="6">
    <location>
        <begin position="230"/>
        <end position="251"/>
    </location>
</feature>
<dbReference type="EMBL" id="CP097463">
    <property type="protein sequence ID" value="WAX56185.1"/>
    <property type="molecule type" value="Genomic_DNA"/>
</dbReference>
<dbReference type="InterPro" id="IPR036259">
    <property type="entry name" value="MFS_trans_sf"/>
</dbReference>
<dbReference type="CDD" id="cd17321">
    <property type="entry name" value="MFS_MMR_MDR_like"/>
    <property type="match status" value="1"/>
</dbReference>
<evidence type="ECO:0000313" key="9">
    <source>
        <dbReference type="Proteomes" id="UP001164693"/>
    </source>
</evidence>
<comment type="subcellular location">
    <subcellularLocation>
        <location evidence="1">Cell membrane</location>
        <topology evidence="1">Multi-pass membrane protein</topology>
    </subcellularLocation>
</comment>
<sequence>MEQTVVGTRAVSRSIALTTVLLVLFLTFLDTTIVSVALGNIQYDLGAGVIPLQWVVNGYSLVFASLMLFAGSLGDRLGRKWLMLAGIVVFCLGSVFAALAPSIGWLVAGRAVMGVGAAASEPGTLSVIRHLYPDREQRARALGAWAAVSGLSLALGPVIGGLLVAIGDWRTVFWFNLALGALLLAFAALYVPNSADPQPGRLDVRGFVLGAIMLGSLIYAGIAGELYGYGTSWIIALFAISGVALVLFLHVERREQSPMLDLGYLKQAAVSSALFVAFAVYFGIFSIFFFTALYLDIVVGYSGWQLAGVFGPMAGLIVAGSVGSGFWVGLIGPRGPMLTGCVISAGGILFTRSAVTADPHFGELSLALAVAGFGFGIAVVPLTAAVLGHVPAAFSGMAAGATNTARQLGAVVGVAALGALVSATITHDFGNNLAQRGVPDALKDAIISILKTGGSGAAGIDIAHPPAEISSLVDAATTAFRSGLHLALLVSAVLIVLAGAITALIPRAALAPDTEVQ</sequence>
<dbReference type="PANTHER" id="PTHR42718">
    <property type="entry name" value="MAJOR FACILITATOR SUPERFAMILY MULTIDRUG TRANSPORTER MFSC"/>
    <property type="match status" value="1"/>
</dbReference>
<gene>
    <name evidence="8" type="ORF">M6B22_16805</name>
</gene>
<feature type="transmembrane region" description="Helical" evidence="6">
    <location>
        <begin position="172"/>
        <end position="192"/>
    </location>
</feature>
<dbReference type="InterPro" id="IPR011701">
    <property type="entry name" value="MFS"/>
</dbReference>
<feature type="transmembrane region" description="Helical" evidence="6">
    <location>
        <begin position="367"/>
        <end position="387"/>
    </location>
</feature>
<accession>A0ABY7JUG8</accession>
<evidence type="ECO:0000256" key="6">
    <source>
        <dbReference type="SAM" id="Phobius"/>
    </source>
</evidence>
<dbReference type="PANTHER" id="PTHR42718:SF9">
    <property type="entry name" value="MAJOR FACILITATOR SUPERFAMILY MULTIDRUG TRANSPORTER MFSC"/>
    <property type="match status" value="1"/>
</dbReference>
<evidence type="ECO:0000256" key="2">
    <source>
        <dbReference type="ARBA" id="ARBA00022448"/>
    </source>
</evidence>
<dbReference type="Gene3D" id="1.20.1720.10">
    <property type="entry name" value="Multidrug resistance protein D"/>
    <property type="match status" value="1"/>
</dbReference>
<dbReference type="PRINTS" id="PR01036">
    <property type="entry name" value="TCRTETB"/>
</dbReference>
<feature type="transmembrane region" description="Helical" evidence="6">
    <location>
        <begin position="307"/>
        <end position="330"/>
    </location>
</feature>
<feature type="transmembrane region" description="Helical" evidence="6">
    <location>
        <begin position="204"/>
        <end position="224"/>
    </location>
</feature>
<feature type="transmembrane region" description="Helical" evidence="6">
    <location>
        <begin position="272"/>
        <end position="295"/>
    </location>
</feature>
<protein>
    <submittedName>
        <fullName evidence="8">MFS transporter</fullName>
    </submittedName>
</protein>
<feature type="transmembrane region" description="Helical" evidence="6">
    <location>
        <begin position="50"/>
        <end position="69"/>
    </location>
</feature>
<feature type="transmembrane region" description="Helical" evidence="6">
    <location>
        <begin position="408"/>
        <end position="426"/>
    </location>
</feature>
<keyword evidence="3 6" id="KW-0812">Transmembrane</keyword>
<feature type="transmembrane region" description="Helical" evidence="6">
    <location>
        <begin position="15"/>
        <end position="38"/>
    </location>
</feature>
<keyword evidence="4 6" id="KW-1133">Transmembrane helix</keyword>
<reference evidence="8" key="1">
    <citation type="submission" date="2022-05" db="EMBL/GenBank/DDBJ databases">
        <title>Jatrophihabitans sp. SB3-54 whole genome sequence.</title>
        <authorList>
            <person name="Suh M.K."/>
            <person name="Eom M.K."/>
            <person name="Kim J.S."/>
            <person name="Kim H.S."/>
            <person name="Do H.E."/>
            <person name="Shin Y.K."/>
            <person name="Lee J.-S."/>
        </authorList>
    </citation>
    <scope>NUCLEOTIDE SEQUENCE</scope>
    <source>
        <strain evidence="8">SB3-54</strain>
    </source>
</reference>
<keyword evidence="5 6" id="KW-0472">Membrane</keyword>
<evidence type="ECO:0000256" key="3">
    <source>
        <dbReference type="ARBA" id="ARBA00022692"/>
    </source>
</evidence>
<dbReference type="RefSeq" id="WP_269442714.1">
    <property type="nucleotide sequence ID" value="NZ_CP097463.1"/>
</dbReference>
<feature type="transmembrane region" description="Helical" evidence="6">
    <location>
        <begin position="144"/>
        <end position="166"/>
    </location>
</feature>
<evidence type="ECO:0000256" key="5">
    <source>
        <dbReference type="ARBA" id="ARBA00023136"/>
    </source>
</evidence>